<dbReference type="AlphaFoldDB" id="A0A7G9WFK7"/>
<proteinExistence type="predicted"/>
<evidence type="ECO:0000313" key="2">
    <source>
        <dbReference type="Proteomes" id="UP000516046"/>
    </source>
</evidence>
<dbReference type="EMBL" id="CP060696">
    <property type="protein sequence ID" value="QNO17469.1"/>
    <property type="molecule type" value="Genomic_DNA"/>
</dbReference>
<sequence>MQKHRQERLLTAVFLLILFGGFVLFFLLPKNSFSADEKRVLQPAPKVSLSTAANGTLSTNVESYLADHFPARKELVGLHAYFDLLCGKNGENGIYMGQDGWLINTPVKPNPINFRQNLQSMRDFVQRTKLPAYLMIVPSTGYIMDSELPQLHEDYLDADLLGQAKEQTDGKLQWVKLADQFMDKSEEEQLYYRTDHHWTTASAYLAYASFAGSNGFLPIGKDAFQVQCSCGFYGTTYSKSGFWNTPADTLEIWKNPALQVQVEIREDGKQSVQKSDSLYFPEQLKNEDQYPVFLNGNHSLVRITNPKAAGSRLLVVKDSYANSLVPFLAAHYRQIDMVDLRYYHKTAVSALVKQDQLDSVLFCYGLDDAVNDSNLSLLA</sequence>
<accession>A0A7G9WFK7</accession>
<dbReference type="InterPro" id="IPR025945">
    <property type="entry name" value="DHHW"/>
</dbReference>
<dbReference type="Pfam" id="PF14286">
    <property type="entry name" value="DHHW"/>
    <property type="match status" value="1"/>
</dbReference>
<protein>
    <recommendedName>
        <fullName evidence="3">DHHW protein</fullName>
    </recommendedName>
</protein>
<evidence type="ECO:0000313" key="1">
    <source>
        <dbReference type="EMBL" id="QNO17469.1"/>
    </source>
</evidence>
<evidence type="ECO:0008006" key="3">
    <source>
        <dbReference type="Google" id="ProtNLM"/>
    </source>
</evidence>
<dbReference type="KEGG" id="caml:H6X83_11065"/>
<dbReference type="Proteomes" id="UP000516046">
    <property type="component" value="Chromosome"/>
</dbReference>
<organism evidence="1 2">
    <name type="scientific">Caproicibacterium amylolyticum</name>
    <dbReference type="NCBI Taxonomy" id="2766537"/>
    <lineage>
        <taxon>Bacteria</taxon>
        <taxon>Bacillati</taxon>
        <taxon>Bacillota</taxon>
        <taxon>Clostridia</taxon>
        <taxon>Eubacteriales</taxon>
        <taxon>Oscillospiraceae</taxon>
        <taxon>Caproicibacterium</taxon>
    </lineage>
</organism>
<name>A0A7G9WFK7_9FIRM</name>
<dbReference type="RefSeq" id="WP_212506539.1">
    <property type="nucleotide sequence ID" value="NZ_CP060696.1"/>
</dbReference>
<keyword evidence="2" id="KW-1185">Reference proteome</keyword>
<reference evidence="1 2" key="1">
    <citation type="submission" date="2020-08" db="EMBL/GenBank/DDBJ databases">
        <authorList>
            <person name="Ren C."/>
            <person name="Gu Y."/>
            <person name="Xu Y."/>
        </authorList>
    </citation>
    <scope>NUCLEOTIDE SEQUENCE [LARGE SCALE GENOMIC DNA]</scope>
    <source>
        <strain evidence="1 2">LBM18003</strain>
    </source>
</reference>
<gene>
    <name evidence="1" type="ORF">H6X83_11065</name>
</gene>